<sequence>MVKFLVLYTTPEDPEAFERHYRDVHIPLTKKLPGLRRYTIGRHVTAIRGGEPYYWIAELEWESMNALQQAFQSPEGQAAAQDVANLESLAGVRSMVYEVEEV</sequence>
<comment type="caution">
    <text evidence="2">The sequence shown here is derived from an EMBL/GenBank/DDBJ whole genome shotgun (WGS) entry which is preliminary data.</text>
</comment>
<accession>A0ABQ3UQM9</accession>
<dbReference type="Proteomes" id="UP000654345">
    <property type="component" value="Unassembled WGS sequence"/>
</dbReference>
<dbReference type="EMBL" id="BNJG01000001">
    <property type="protein sequence ID" value="GHO55008.1"/>
    <property type="molecule type" value="Genomic_DNA"/>
</dbReference>
<organism evidence="2 3">
    <name type="scientific">Ktedonobacter robiniae</name>
    <dbReference type="NCBI Taxonomy" id="2778365"/>
    <lineage>
        <taxon>Bacteria</taxon>
        <taxon>Bacillati</taxon>
        <taxon>Chloroflexota</taxon>
        <taxon>Ktedonobacteria</taxon>
        <taxon>Ktedonobacterales</taxon>
        <taxon>Ktedonobacteraceae</taxon>
        <taxon>Ktedonobacter</taxon>
    </lineage>
</organism>
<dbReference type="InterPro" id="IPR009799">
    <property type="entry name" value="EthD_dom"/>
</dbReference>
<dbReference type="Gene3D" id="3.30.70.100">
    <property type="match status" value="1"/>
</dbReference>
<feature type="domain" description="EthD" evidence="1">
    <location>
        <begin position="11"/>
        <end position="86"/>
    </location>
</feature>
<reference evidence="2 3" key="1">
    <citation type="journal article" date="2021" name="Int. J. Syst. Evol. Microbiol.">
        <title>Reticulibacter mediterranei gen. nov., sp. nov., within the new family Reticulibacteraceae fam. nov., and Ktedonospora formicarum gen. nov., sp. nov., Ktedonobacter robiniae sp. nov., Dictyobacter formicarum sp. nov. and Dictyobacter arantiisoli sp. nov., belonging to the class Ktedonobacteria.</title>
        <authorList>
            <person name="Yabe S."/>
            <person name="Zheng Y."/>
            <person name="Wang C.M."/>
            <person name="Sakai Y."/>
            <person name="Abe K."/>
            <person name="Yokota A."/>
            <person name="Donadio S."/>
            <person name="Cavaletti L."/>
            <person name="Monciardini P."/>
        </authorList>
    </citation>
    <scope>NUCLEOTIDE SEQUENCE [LARGE SCALE GENOMIC DNA]</scope>
    <source>
        <strain evidence="2 3">SOSP1-30</strain>
    </source>
</reference>
<gene>
    <name evidence="2" type="ORF">KSB_34830</name>
</gene>
<evidence type="ECO:0000259" key="1">
    <source>
        <dbReference type="Pfam" id="PF07110"/>
    </source>
</evidence>
<dbReference type="InterPro" id="IPR011008">
    <property type="entry name" value="Dimeric_a/b-barrel"/>
</dbReference>
<evidence type="ECO:0000313" key="2">
    <source>
        <dbReference type="EMBL" id="GHO55008.1"/>
    </source>
</evidence>
<evidence type="ECO:0000313" key="3">
    <source>
        <dbReference type="Proteomes" id="UP000654345"/>
    </source>
</evidence>
<dbReference type="PANTHER" id="PTHR40260:SF2">
    <property type="entry name" value="BLR8190 PROTEIN"/>
    <property type="match status" value="1"/>
</dbReference>
<name>A0ABQ3UQM9_9CHLR</name>
<dbReference type="PANTHER" id="PTHR40260">
    <property type="entry name" value="BLR8190 PROTEIN"/>
    <property type="match status" value="1"/>
</dbReference>
<protein>
    <recommendedName>
        <fullName evidence="1">EthD domain-containing protein</fullName>
    </recommendedName>
</protein>
<dbReference type="NCBIfam" id="TIGR02118">
    <property type="entry name" value="EthD family reductase"/>
    <property type="match status" value="1"/>
</dbReference>
<dbReference type="RefSeq" id="WP_201371657.1">
    <property type="nucleotide sequence ID" value="NZ_BNJG01000001.1"/>
</dbReference>
<proteinExistence type="predicted"/>
<dbReference type="SUPFAM" id="SSF54909">
    <property type="entry name" value="Dimeric alpha+beta barrel"/>
    <property type="match status" value="1"/>
</dbReference>
<dbReference type="Pfam" id="PF07110">
    <property type="entry name" value="EthD"/>
    <property type="match status" value="1"/>
</dbReference>
<keyword evidence="3" id="KW-1185">Reference proteome</keyword>